<dbReference type="InterPro" id="IPR029787">
    <property type="entry name" value="Nucleotide_cyclase"/>
</dbReference>
<dbReference type="EC" id="2.7.7.65" evidence="2"/>
<evidence type="ECO:0000259" key="6">
    <source>
        <dbReference type="PROSITE" id="PS50887"/>
    </source>
</evidence>
<feature type="region of interest" description="Disordered" evidence="4">
    <location>
        <begin position="348"/>
        <end position="369"/>
    </location>
</feature>
<evidence type="ECO:0000313" key="8">
    <source>
        <dbReference type="Proteomes" id="UP000231409"/>
    </source>
</evidence>
<dbReference type="SUPFAM" id="SSF55073">
    <property type="entry name" value="Nucleotide cyclase"/>
    <property type="match status" value="1"/>
</dbReference>
<keyword evidence="5" id="KW-0472">Membrane</keyword>
<reference evidence="7 8" key="1">
    <citation type="submission" date="2017-09" db="EMBL/GenBank/DDBJ databases">
        <title>The draft genome sequences of Marinobacter sp. PWS21.</title>
        <authorList>
            <person name="Cao J."/>
        </authorList>
    </citation>
    <scope>NUCLEOTIDE SEQUENCE [LARGE SCALE GENOMIC DNA]</scope>
    <source>
        <strain evidence="7 8">PWS21</strain>
    </source>
</reference>
<dbReference type="AlphaFoldDB" id="A0A2G1UI39"/>
<organism evidence="7 8">
    <name type="scientific">Marinobacter profundi</name>
    <dbReference type="NCBI Taxonomy" id="2666256"/>
    <lineage>
        <taxon>Bacteria</taxon>
        <taxon>Pseudomonadati</taxon>
        <taxon>Pseudomonadota</taxon>
        <taxon>Gammaproteobacteria</taxon>
        <taxon>Pseudomonadales</taxon>
        <taxon>Marinobacteraceae</taxon>
        <taxon>Marinobacter</taxon>
    </lineage>
</organism>
<evidence type="ECO:0000313" key="7">
    <source>
        <dbReference type="EMBL" id="PHQ14090.1"/>
    </source>
</evidence>
<protein>
    <recommendedName>
        <fullName evidence="2">diguanylate cyclase</fullName>
        <ecNumber evidence="2">2.7.7.65</ecNumber>
    </recommendedName>
</protein>
<dbReference type="InterPro" id="IPR000160">
    <property type="entry name" value="GGDEF_dom"/>
</dbReference>
<dbReference type="InterPro" id="IPR043128">
    <property type="entry name" value="Rev_trsase/Diguanyl_cyclase"/>
</dbReference>
<keyword evidence="5" id="KW-0812">Transmembrane</keyword>
<dbReference type="Gene3D" id="3.30.70.270">
    <property type="match status" value="1"/>
</dbReference>
<dbReference type="Pfam" id="PF00990">
    <property type="entry name" value="GGDEF"/>
    <property type="match status" value="1"/>
</dbReference>
<dbReference type="NCBIfam" id="TIGR00254">
    <property type="entry name" value="GGDEF"/>
    <property type="match status" value="1"/>
</dbReference>
<dbReference type="GO" id="GO:1902201">
    <property type="term" value="P:negative regulation of bacterial-type flagellum-dependent cell motility"/>
    <property type="evidence" value="ECO:0007669"/>
    <property type="project" value="TreeGrafter"/>
</dbReference>
<dbReference type="PROSITE" id="PS50887">
    <property type="entry name" value="GGDEF"/>
    <property type="match status" value="1"/>
</dbReference>
<dbReference type="Proteomes" id="UP000231409">
    <property type="component" value="Unassembled WGS sequence"/>
</dbReference>
<gene>
    <name evidence="7" type="ORF">CLH61_14320</name>
</gene>
<comment type="caution">
    <text evidence="7">The sequence shown here is derived from an EMBL/GenBank/DDBJ whole genome shotgun (WGS) entry which is preliminary data.</text>
</comment>
<dbReference type="PANTHER" id="PTHR45138:SF9">
    <property type="entry name" value="DIGUANYLATE CYCLASE DGCM-RELATED"/>
    <property type="match status" value="1"/>
</dbReference>
<evidence type="ECO:0000256" key="3">
    <source>
        <dbReference type="ARBA" id="ARBA00034247"/>
    </source>
</evidence>
<proteinExistence type="predicted"/>
<dbReference type="CDD" id="cd01949">
    <property type="entry name" value="GGDEF"/>
    <property type="match status" value="1"/>
</dbReference>
<sequence>MTEVTGTQFLAARNGEEATVARLMTGVSLMALAFLLGIGAKAWYADHQTHAYALWLFAGLVSVNLALYAWRRDHVLQRLGMLLVVGLLFAYLIASGGESNTGPLWFYVFPPLLFYLTDLKTGTALLLLCLLFAVIVFSFPALPFVSGEYSGDFKIRFFATITFESIFCFVLEASRLKARNELMALAVSHDQAARTDELTGLSNRRDMQQRLGAEYSRYQRSGHHFSVALVDLDLFKRINDDYGHDAGDAVLVQFARRVRSLIRQTDVAARWGGEEFLLLLPDTSLLQALTLAERLRADIEHTEFCFDGHRLPVTISVGVCSVTQADSVNQLLRLADINLYNAKESGRNRLAPRVRSRTTGGDAPDAPGN</sequence>
<dbReference type="InterPro" id="IPR050469">
    <property type="entry name" value="Diguanylate_Cyclase"/>
</dbReference>
<name>A0A2G1UI39_9GAMM</name>
<feature type="transmembrane region" description="Helical" evidence="5">
    <location>
        <begin position="75"/>
        <end position="94"/>
    </location>
</feature>
<evidence type="ECO:0000256" key="2">
    <source>
        <dbReference type="ARBA" id="ARBA00012528"/>
    </source>
</evidence>
<comment type="catalytic activity">
    <reaction evidence="3">
        <text>2 GTP = 3',3'-c-di-GMP + 2 diphosphate</text>
        <dbReference type="Rhea" id="RHEA:24898"/>
        <dbReference type="ChEBI" id="CHEBI:33019"/>
        <dbReference type="ChEBI" id="CHEBI:37565"/>
        <dbReference type="ChEBI" id="CHEBI:58805"/>
        <dbReference type="EC" id="2.7.7.65"/>
    </reaction>
</comment>
<feature type="transmembrane region" description="Helical" evidence="5">
    <location>
        <begin position="50"/>
        <end position="68"/>
    </location>
</feature>
<evidence type="ECO:0000256" key="4">
    <source>
        <dbReference type="SAM" id="MobiDB-lite"/>
    </source>
</evidence>
<dbReference type="PANTHER" id="PTHR45138">
    <property type="entry name" value="REGULATORY COMPONENTS OF SENSORY TRANSDUCTION SYSTEM"/>
    <property type="match status" value="1"/>
</dbReference>
<dbReference type="FunFam" id="3.30.70.270:FF:000001">
    <property type="entry name" value="Diguanylate cyclase domain protein"/>
    <property type="match status" value="1"/>
</dbReference>
<accession>A0A2G1UI39</accession>
<dbReference type="EMBL" id="NTFH01000011">
    <property type="protein sequence ID" value="PHQ14090.1"/>
    <property type="molecule type" value="Genomic_DNA"/>
</dbReference>
<dbReference type="RefSeq" id="WP_099615445.1">
    <property type="nucleotide sequence ID" value="NZ_KZ319374.1"/>
</dbReference>
<comment type="cofactor">
    <cofactor evidence="1">
        <name>Mg(2+)</name>
        <dbReference type="ChEBI" id="CHEBI:18420"/>
    </cofactor>
</comment>
<dbReference type="GO" id="GO:0043709">
    <property type="term" value="P:cell adhesion involved in single-species biofilm formation"/>
    <property type="evidence" value="ECO:0007669"/>
    <property type="project" value="TreeGrafter"/>
</dbReference>
<evidence type="ECO:0000256" key="1">
    <source>
        <dbReference type="ARBA" id="ARBA00001946"/>
    </source>
</evidence>
<dbReference type="GO" id="GO:0052621">
    <property type="term" value="F:diguanylate cyclase activity"/>
    <property type="evidence" value="ECO:0007669"/>
    <property type="project" value="UniProtKB-EC"/>
</dbReference>
<keyword evidence="5" id="KW-1133">Transmembrane helix</keyword>
<feature type="domain" description="GGDEF" evidence="6">
    <location>
        <begin position="223"/>
        <end position="355"/>
    </location>
</feature>
<evidence type="ECO:0000256" key="5">
    <source>
        <dbReference type="SAM" id="Phobius"/>
    </source>
</evidence>
<keyword evidence="8" id="KW-1185">Reference proteome</keyword>
<feature type="transmembrane region" description="Helical" evidence="5">
    <location>
        <begin position="23"/>
        <end position="44"/>
    </location>
</feature>
<dbReference type="SMART" id="SM00267">
    <property type="entry name" value="GGDEF"/>
    <property type="match status" value="1"/>
</dbReference>
<dbReference type="GO" id="GO:0005886">
    <property type="term" value="C:plasma membrane"/>
    <property type="evidence" value="ECO:0007669"/>
    <property type="project" value="TreeGrafter"/>
</dbReference>
<feature type="transmembrane region" description="Helical" evidence="5">
    <location>
        <begin position="124"/>
        <end position="143"/>
    </location>
</feature>